<sequence>MLPKKPKFILFPCWALSYDAARRFVWFYCKVLELHKSLVADEKIHELLRFTISTNLKKDVEQPYRGRKPKRISPPLKREKTLSIT</sequence>
<reference evidence="2 3" key="1">
    <citation type="journal article" date="2023" name="Nucleic Acids Res.">
        <title>The hologenome of Daphnia magna reveals possible DNA methylation and microbiome-mediated evolution of the host genome.</title>
        <authorList>
            <person name="Chaturvedi A."/>
            <person name="Li X."/>
            <person name="Dhandapani V."/>
            <person name="Marshall H."/>
            <person name="Kissane S."/>
            <person name="Cuenca-Cambronero M."/>
            <person name="Asole G."/>
            <person name="Calvet F."/>
            <person name="Ruiz-Romero M."/>
            <person name="Marangio P."/>
            <person name="Guigo R."/>
            <person name="Rago D."/>
            <person name="Mirbahai L."/>
            <person name="Eastwood N."/>
            <person name="Colbourne J.K."/>
            <person name="Zhou J."/>
            <person name="Mallon E."/>
            <person name="Orsini L."/>
        </authorList>
    </citation>
    <scope>NUCLEOTIDE SEQUENCE [LARGE SCALE GENOMIC DNA]</scope>
    <source>
        <strain evidence="2">LRV0_1</strain>
    </source>
</reference>
<keyword evidence="3" id="KW-1185">Reference proteome</keyword>
<dbReference type="EMBL" id="JAOYFB010000003">
    <property type="protein sequence ID" value="KAK4009576.1"/>
    <property type="molecule type" value="Genomic_DNA"/>
</dbReference>
<comment type="caution">
    <text evidence="2">The sequence shown here is derived from an EMBL/GenBank/DDBJ whole genome shotgun (WGS) entry which is preliminary data.</text>
</comment>
<evidence type="ECO:0000256" key="1">
    <source>
        <dbReference type="SAM" id="MobiDB-lite"/>
    </source>
</evidence>
<name>A0ABQ9Z9M0_9CRUS</name>
<feature type="compositionally biased region" description="Basic and acidic residues" evidence="1">
    <location>
        <begin position="76"/>
        <end position="85"/>
    </location>
</feature>
<proteinExistence type="predicted"/>
<feature type="region of interest" description="Disordered" evidence="1">
    <location>
        <begin position="63"/>
        <end position="85"/>
    </location>
</feature>
<dbReference type="Proteomes" id="UP001234178">
    <property type="component" value="Unassembled WGS sequence"/>
</dbReference>
<protein>
    <submittedName>
        <fullName evidence="2">Uncharacterized protein</fullName>
    </submittedName>
</protein>
<evidence type="ECO:0000313" key="2">
    <source>
        <dbReference type="EMBL" id="KAK4009576.1"/>
    </source>
</evidence>
<evidence type="ECO:0000313" key="3">
    <source>
        <dbReference type="Proteomes" id="UP001234178"/>
    </source>
</evidence>
<organism evidence="2 3">
    <name type="scientific">Daphnia magna</name>
    <dbReference type="NCBI Taxonomy" id="35525"/>
    <lineage>
        <taxon>Eukaryota</taxon>
        <taxon>Metazoa</taxon>
        <taxon>Ecdysozoa</taxon>
        <taxon>Arthropoda</taxon>
        <taxon>Crustacea</taxon>
        <taxon>Branchiopoda</taxon>
        <taxon>Diplostraca</taxon>
        <taxon>Cladocera</taxon>
        <taxon>Anomopoda</taxon>
        <taxon>Daphniidae</taxon>
        <taxon>Daphnia</taxon>
    </lineage>
</organism>
<gene>
    <name evidence="2" type="ORF">OUZ56_018710</name>
</gene>
<accession>A0ABQ9Z9M0</accession>